<dbReference type="Proteomes" id="UP001183414">
    <property type="component" value="Unassembled WGS sequence"/>
</dbReference>
<dbReference type="Pfam" id="PF02016">
    <property type="entry name" value="Peptidase_S66"/>
    <property type="match status" value="1"/>
</dbReference>
<evidence type="ECO:0000259" key="3">
    <source>
        <dbReference type="Pfam" id="PF02016"/>
    </source>
</evidence>
<dbReference type="InterPro" id="IPR040921">
    <property type="entry name" value="Peptidase_S66C"/>
</dbReference>
<dbReference type="InterPro" id="IPR040449">
    <property type="entry name" value="Peptidase_S66_N"/>
</dbReference>
<dbReference type="SUPFAM" id="SSF141986">
    <property type="entry name" value="LD-carboxypeptidase A C-terminal domain-like"/>
    <property type="match status" value="1"/>
</dbReference>
<dbReference type="SUPFAM" id="SSF52317">
    <property type="entry name" value="Class I glutamine amidotransferase-like"/>
    <property type="match status" value="1"/>
</dbReference>
<comment type="caution">
    <text evidence="5">The sequence shown here is derived from an EMBL/GenBank/DDBJ whole genome shotgun (WGS) entry which is preliminary data.</text>
</comment>
<evidence type="ECO:0000256" key="1">
    <source>
        <dbReference type="ARBA" id="ARBA00010233"/>
    </source>
</evidence>
<dbReference type="RefSeq" id="WP_311674158.1">
    <property type="nucleotide sequence ID" value="NZ_JAVREQ010000014.1"/>
</dbReference>
<name>A0ABU2NWN1_9ACTN</name>
<sequence>MSIRFPRPLVPGDRVGVTAPSSGVPKELRARLDVAVRTIEARGFEVVVGDCLDGTTHLSAPAPERARELTEMLLDPAIRAVVPPWGGETGIDVIPHLDFARLRDAQPTWVVGFSDVSTLLTPLTLVSGMATLHGNNLMDTPYRVPEGLLGWLDIVTLAPGSRFTQTPPGRHRASGWDDWVGDPEAHTYTLDTPGRWKRLDSDADLDVRGRLLGGCIETLCNLSGTPYADTTAFARAASEDGLLVYVEACEDNAFSICRNLHGMRLAGFFEGANAVLVGRTAAPDTDTLTQHEAVLDALGPLGVPILADVDCGHVPPYLPLVNGALAHVVHTPTRSEITQTLA</sequence>
<dbReference type="CDD" id="cd07062">
    <property type="entry name" value="Peptidase_S66_mccF_like"/>
    <property type="match status" value="1"/>
</dbReference>
<feature type="domain" description="LD-carboxypeptidase C-terminal" evidence="4">
    <location>
        <begin position="208"/>
        <end position="327"/>
    </location>
</feature>
<reference evidence="6" key="1">
    <citation type="submission" date="2023-07" db="EMBL/GenBank/DDBJ databases">
        <title>30 novel species of actinomycetes from the DSMZ collection.</title>
        <authorList>
            <person name="Nouioui I."/>
        </authorList>
    </citation>
    <scope>NUCLEOTIDE SEQUENCE [LARGE SCALE GENOMIC DNA]</scope>
    <source>
        <strain evidence="6">DSM 42041</strain>
    </source>
</reference>
<dbReference type="PIRSF" id="PIRSF028757">
    <property type="entry name" value="LD-carboxypeptidase"/>
    <property type="match status" value="1"/>
</dbReference>
<evidence type="ECO:0000256" key="2">
    <source>
        <dbReference type="ARBA" id="ARBA00022801"/>
    </source>
</evidence>
<dbReference type="Gene3D" id="3.40.50.10740">
    <property type="entry name" value="Class I glutamine amidotransferase-like"/>
    <property type="match status" value="1"/>
</dbReference>
<comment type="similarity">
    <text evidence="1">Belongs to the peptidase S66 family.</text>
</comment>
<dbReference type="PANTHER" id="PTHR30237">
    <property type="entry name" value="MURAMOYLTETRAPEPTIDE CARBOXYPEPTIDASE"/>
    <property type="match status" value="1"/>
</dbReference>
<dbReference type="InterPro" id="IPR027461">
    <property type="entry name" value="Carboxypeptidase_A_C_sf"/>
</dbReference>
<dbReference type="EMBL" id="JAVREQ010000014">
    <property type="protein sequence ID" value="MDT0380402.1"/>
    <property type="molecule type" value="Genomic_DNA"/>
</dbReference>
<dbReference type="PANTHER" id="PTHR30237:SF5">
    <property type="entry name" value="CARBOXYPEPTIDASE VC_A0337-RELATED"/>
    <property type="match status" value="1"/>
</dbReference>
<dbReference type="Pfam" id="PF17676">
    <property type="entry name" value="Peptidase_S66C"/>
    <property type="match status" value="1"/>
</dbReference>
<accession>A0ABU2NWN1</accession>
<dbReference type="InterPro" id="IPR029062">
    <property type="entry name" value="Class_I_gatase-like"/>
</dbReference>
<protein>
    <submittedName>
        <fullName evidence="5">LD-carboxypeptidase</fullName>
    </submittedName>
</protein>
<dbReference type="Gene3D" id="3.50.30.60">
    <property type="entry name" value="LD-carboxypeptidase A C-terminal domain-like"/>
    <property type="match status" value="1"/>
</dbReference>
<proteinExistence type="inferred from homology"/>
<evidence type="ECO:0000313" key="6">
    <source>
        <dbReference type="Proteomes" id="UP001183414"/>
    </source>
</evidence>
<gene>
    <name evidence="5" type="ORF">RM572_16730</name>
</gene>
<evidence type="ECO:0000259" key="4">
    <source>
        <dbReference type="Pfam" id="PF17676"/>
    </source>
</evidence>
<dbReference type="InterPro" id="IPR027478">
    <property type="entry name" value="LdcA_N"/>
</dbReference>
<organism evidence="5 6">
    <name type="scientific">Streptomyces hazeniae</name>
    <dbReference type="NCBI Taxonomy" id="3075538"/>
    <lineage>
        <taxon>Bacteria</taxon>
        <taxon>Bacillati</taxon>
        <taxon>Actinomycetota</taxon>
        <taxon>Actinomycetes</taxon>
        <taxon>Kitasatosporales</taxon>
        <taxon>Streptomycetaceae</taxon>
        <taxon>Streptomyces</taxon>
    </lineage>
</organism>
<keyword evidence="6" id="KW-1185">Reference proteome</keyword>
<evidence type="ECO:0000313" key="5">
    <source>
        <dbReference type="EMBL" id="MDT0380402.1"/>
    </source>
</evidence>
<dbReference type="InterPro" id="IPR003507">
    <property type="entry name" value="S66_fam"/>
</dbReference>
<feature type="domain" description="LD-carboxypeptidase N-terminal" evidence="3">
    <location>
        <begin position="15"/>
        <end position="134"/>
    </location>
</feature>
<keyword evidence="2" id="KW-0378">Hydrolase</keyword>